<dbReference type="GO" id="GO:0016020">
    <property type="term" value="C:membrane"/>
    <property type="evidence" value="ECO:0007669"/>
    <property type="project" value="UniProtKB-SubCell"/>
</dbReference>
<dbReference type="EMBL" id="CAAALY010046386">
    <property type="protein sequence ID" value="VEL20415.1"/>
    <property type="molecule type" value="Genomic_DNA"/>
</dbReference>
<dbReference type="InterPro" id="IPR023395">
    <property type="entry name" value="MCP_dom_sf"/>
</dbReference>
<protein>
    <submittedName>
        <fullName evidence="8">Uncharacterized protein</fullName>
    </submittedName>
</protein>
<evidence type="ECO:0000256" key="7">
    <source>
        <dbReference type="RuleBase" id="RU000488"/>
    </source>
</evidence>
<organism evidence="8 9">
    <name type="scientific">Protopolystoma xenopodis</name>
    <dbReference type="NCBI Taxonomy" id="117903"/>
    <lineage>
        <taxon>Eukaryota</taxon>
        <taxon>Metazoa</taxon>
        <taxon>Spiralia</taxon>
        <taxon>Lophotrochozoa</taxon>
        <taxon>Platyhelminthes</taxon>
        <taxon>Monogenea</taxon>
        <taxon>Polyopisthocotylea</taxon>
        <taxon>Polystomatidea</taxon>
        <taxon>Polystomatidae</taxon>
        <taxon>Protopolystoma</taxon>
    </lineage>
</organism>
<evidence type="ECO:0000256" key="4">
    <source>
        <dbReference type="ARBA" id="ARBA00022737"/>
    </source>
</evidence>
<keyword evidence="5 6" id="KW-0472">Membrane</keyword>
<dbReference type="PANTHER" id="PTHR24089">
    <property type="entry name" value="SOLUTE CARRIER FAMILY 25"/>
    <property type="match status" value="1"/>
</dbReference>
<dbReference type="PROSITE" id="PS50920">
    <property type="entry name" value="SOLCAR"/>
    <property type="match status" value="1"/>
</dbReference>
<sequence length="51" mass="5577">MIGLVKNIIKREGLAGLYAGIGPNMLKVIPAVSISYASYEMLREQLGIKKK</sequence>
<keyword evidence="3 6" id="KW-0812">Transmembrane</keyword>
<feature type="repeat" description="Solcar" evidence="6">
    <location>
        <begin position="1"/>
        <end position="45"/>
    </location>
</feature>
<keyword evidence="7" id="KW-0813">Transport</keyword>
<dbReference type="AlphaFoldDB" id="A0A448WU91"/>
<dbReference type="Proteomes" id="UP000784294">
    <property type="component" value="Unassembled WGS sequence"/>
</dbReference>
<gene>
    <name evidence="8" type="ORF">PXEA_LOCUS13855</name>
</gene>
<evidence type="ECO:0000256" key="2">
    <source>
        <dbReference type="ARBA" id="ARBA00006375"/>
    </source>
</evidence>
<keyword evidence="9" id="KW-1185">Reference proteome</keyword>
<comment type="caution">
    <text evidence="8">The sequence shown here is derived from an EMBL/GenBank/DDBJ whole genome shotgun (WGS) entry which is preliminary data.</text>
</comment>
<dbReference type="SUPFAM" id="SSF103506">
    <property type="entry name" value="Mitochondrial carrier"/>
    <property type="match status" value="1"/>
</dbReference>
<evidence type="ECO:0000256" key="1">
    <source>
        <dbReference type="ARBA" id="ARBA00004141"/>
    </source>
</evidence>
<evidence type="ECO:0000313" key="8">
    <source>
        <dbReference type="EMBL" id="VEL20415.1"/>
    </source>
</evidence>
<comment type="similarity">
    <text evidence="2 7">Belongs to the mitochondrial carrier (TC 2.A.29) family.</text>
</comment>
<comment type="subcellular location">
    <subcellularLocation>
        <location evidence="1">Membrane</location>
        <topology evidence="1">Multi-pass membrane protein</topology>
    </subcellularLocation>
</comment>
<evidence type="ECO:0000256" key="3">
    <source>
        <dbReference type="ARBA" id="ARBA00022692"/>
    </source>
</evidence>
<proteinExistence type="inferred from homology"/>
<name>A0A448WU91_9PLAT</name>
<dbReference type="Pfam" id="PF00153">
    <property type="entry name" value="Mito_carr"/>
    <property type="match status" value="1"/>
</dbReference>
<dbReference type="InterPro" id="IPR018108">
    <property type="entry name" value="MCP_transmembrane"/>
</dbReference>
<reference evidence="8" key="1">
    <citation type="submission" date="2018-11" db="EMBL/GenBank/DDBJ databases">
        <authorList>
            <consortium name="Pathogen Informatics"/>
        </authorList>
    </citation>
    <scope>NUCLEOTIDE SEQUENCE</scope>
</reference>
<dbReference type="Gene3D" id="1.50.40.10">
    <property type="entry name" value="Mitochondrial carrier domain"/>
    <property type="match status" value="1"/>
</dbReference>
<evidence type="ECO:0000256" key="6">
    <source>
        <dbReference type="PROSITE-ProRule" id="PRU00282"/>
    </source>
</evidence>
<accession>A0A448WU91</accession>
<dbReference type="OrthoDB" id="1924968at2759"/>
<evidence type="ECO:0000313" key="9">
    <source>
        <dbReference type="Proteomes" id="UP000784294"/>
    </source>
</evidence>
<evidence type="ECO:0000256" key="5">
    <source>
        <dbReference type="ARBA" id="ARBA00023136"/>
    </source>
</evidence>
<keyword evidence="4" id="KW-0677">Repeat</keyword>